<sequence>MSNLGQIIAIGGGGFGRNPNNPIIEKYIVDQCEKEKPNVLFIPTASAENRYYTVSYYTAFTQLNCTPVHLDFFARTPRLDSLINKQDIIYVGGGNTKSMLAVWREWKLDKLLLKAYNRGAILCGVSAGAICWFEKGVTDSWASNLNVMDCMGFVDGCCCPHYDGEKDRRPSVGKFIMDKKIESCLAADDGAALHYKDGKLHTAVTFYEGAGAYEVSLKNGEVHHENIKSISVS</sequence>
<dbReference type="InterPro" id="IPR005320">
    <property type="entry name" value="Peptidase_S51"/>
</dbReference>
<keyword evidence="3" id="KW-0378">Hydrolase</keyword>
<dbReference type="PANTHER" id="PTHR20842">
    <property type="entry name" value="PROTEASE S51 ALPHA-ASPARTYL DIPEPTIDASE"/>
    <property type="match status" value="1"/>
</dbReference>
<keyword evidence="2" id="KW-0645">Protease</keyword>
<dbReference type="AlphaFoldDB" id="A0A381W814"/>
<evidence type="ECO:0000256" key="1">
    <source>
        <dbReference type="ARBA" id="ARBA00006534"/>
    </source>
</evidence>
<evidence type="ECO:0000256" key="2">
    <source>
        <dbReference type="ARBA" id="ARBA00022670"/>
    </source>
</evidence>
<evidence type="ECO:0000256" key="4">
    <source>
        <dbReference type="ARBA" id="ARBA00022825"/>
    </source>
</evidence>
<evidence type="ECO:0000256" key="3">
    <source>
        <dbReference type="ARBA" id="ARBA00022801"/>
    </source>
</evidence>
<evidence type="ECO:0008006" key="6">
    <source>
        <dbReference type="Google" id="ProtNLM"/>
    </source>
</evidence>
<dbReference type="GO" id="GO:0008236">
    <property type="term" value="F:serine-type peptidase activity"/>
    <property type="evidence" value="ECO:0007669"/>
    <property type="project" value="UniProtKB-KW"/>
</dbReference>
<dbReference type="EMBL" id="UINC01010994">
    <property type="protein sequence ID" value="SVA48696.1"/>
    <property type="molecule type" value="Genomic_DNA"/>
</dbReference>
<dbReference type="Pfam" id="PF03575">
    <property type="entry name" value="Peptidase_S51"/>
    <property type="match status" value="1"/>
</dbReference>
<name>A0A381W814_9ZZZZ</name>
<comment type="similarity">
    <text evidence="1">Belongs to the peptidase S51 family.</text>
</comment>
<dbReference type="CDD" id="cd03146">
    <property type="entry name" value="GAT1_Peptidase_E"/>
    <property type="match status" value="1"/>
</dbReference>
<dbReference type="Gene3D" id="3.40.50.880">
    <property type="match status" value="1"/>
</dbReference>
<gene>
    <name evidence="5" type="ORF">METZ01_LOCUS101550</name>
</gene>
<keyword evidence="4" id="KW-0720">Serine protease</keyword>
<accession>A0A381W814</accession>
<organism evidence="5">
    <name type="scientific">marine metagenome</name>
    <dbReference type="NCBI Taxonomy" id="408172"/>
    <lineage>
        <taxon>unclassified sequences</taxon>
        <taxon>metagenomes</taxon>
        <taxon>ecological metagenomes</taxon>
    </lineage>
</organism>
<protein>
    <recommendedName>
        <fullName evidence="6">Peptidase E</fullName>
    </recommendedName>
</protein>
<dbReference type="GO" id="GO:0006508">
    <property type="term" value="P:proteolysis"/>
    <property type="evidence" value="ECO:0007669"/>
    <property type="project" value="UniProtKB-KW"/>
</dbReference>
<dbReference type="PANTHER" id="PTHR20842:SF0">
    <property type="entry name" value="ALPHA-ASPARTYL DIPEPTIDASE"/>
    <property type="match status" value="1"/>
</dbReference>
<dbReference type="InterPro" id="IPR029062">
    <property type="entry name" value="Class_I_gatase-like"/>
</dbReference>
<proteinExistence type="inferred from homology"/>
<evidence type="ECO:0000313" key="5">
    <source>
        <dbReference type="EMBL" id="SVA48696.1"/>
    </source>
</evidence>
<dbReference type="SUPFAM" id="SSF52317">
    <property type="entry name" value="Class I glutamine amidotransferase-like"/>
    <property type="match status" value="1"/>
</dbReference>
<reference evidence="5" key="1">
    <citation type="submission" date="2018-05" db="EMBL/GenBank/DDBJ databases">
        <authorList>
            <person name="Lanie J.A."/>
            <person name="Ng W.-L."/>
            <person name="Kazmierczak K.M."/>
            <person name="Andrzejewski T.M."/>
            <person name="Davidsen T.M."/>
            <person name="Wayne K.J."/>
            <person name="Tettelin H."/>
            <person name="Glass J.I."/>
            <person name="Rusch D."/>
            <person name="Podicherti R."/>
            <person name="Tsui H.-C.T."/>
            <person name="Winkler M.E."/>
        </authorList>
    </citation>
    <scope>NUCLEOTIDE SEQUENCE</scope>
</reference>